<dbReference type="Proteomes" id="UP000199467">
    <property type="component" value="Unassembled WGS sequence"/>
</dbReference>
<organism evidence="1 2">
    <name type="scientific">Ectopseudomonas chengduensis</name>
    <dbReference type="NCBI Taxonomy" id="489632"/>
    <lineage>
        <taxon>Bacteria</taxon>
        <taxon>Pseudomonadati</taxon>
        <taxon>Pseudomonadota</taxon>
        <taxon>Gammaproteobacteria</taxon>
        <taxon>Pseudomonadales</taxon>
        <taxon>Pseudomonadaceae</taxon>
        <taxon>Ectopseudomonas</taxon>
    </lineage>
</organism>
<evidence type="ECO:0000313" key="2">
    <source>
        <dbReference type="Proteomes" id="UP000199467"/>
    </source>
</evidence>
<reference evidence="2" key="1">
    <citation type="submission" date="2016-10" db="EMBL/GenBank/DDBJ databases">
        <authorList>
            <person name="Varghese N."/>
            <person name="Submissions S."/>
        </authorList>
    </citation>
    <scope>NUCLEOTIDE SEQUENCE [LARGE SCALE GENOMIC DNA]</scope>
    <source>
        <strain evidence="2">DSM 26382</strain>
    </source>
</reference>
<keyword evidence="2" id="KW-1185">Reference proteome</keyword>
<dbReference type="GeneID" id="57609098"/>
<accession>A0A1G6PWZ8</accession>
<evidence type="ECO:0000313" key="1">
    <source>
        <dbReference type="EMBL" id="SDC83885.1"/>
    </source>
</evidence>
<protein>
    <submittedName>
        <fullName evidence="1">Uncharacterized protein</fullName>
    </submittedName>
</protein>
<name>A0A1G6PWZ8_9GAMM</name>
<dbReference type="AlphaFoldDB" id="A0A1G6PWZ8"/>
<sequence length="84" mass="9034">MNNRTLQSLIVHTFLFGATTVALAWSGLAYFYGDGSMWAPIVNAVIWLASLCGAGLCYRELRVIGATPDQSAEEQPVNGLKPSC</sequence>
<gene>
    <name evidence="1" type="ORF">SAMN05216576_107104</name>
</gene>
<proteinExistence type="predicted"/>
<dbReference type="RefSeq" id="WP_017362265.1">
    <property type="nucleotide sequence ID" value="NZ_FMZQ01000007.1"/>
</dbReference>
<dbReference type="EMBL" id="FMZQ01000007">
    <property type="protein sequence ID" value="SDC83885.1"/>
    <property type="molecule type" value="Genomic_DNA"/>
</dbReference>